<dbReference type="CDD" id="cd00200">
    <property type="entry name" value="WD40"/>
    <property type="match status" value="1"/>
</dbReference>
<evidence type="ECO:0000256" key="7">
    <source>
        <dbReference type="ARBA" id="ARBA00023004"/>
    </source>
</evidence>
<feature type="repeat" description="WD" evidence="8">
    <location>
        <begin position="143"/>
        <end position="184"/>
    </location>
</feature>
<dbReference type="SUPFAM" id="SSF46626">
    <property type="entry name" value="Cytochrome c"/>
    <property type="match status" value="1"/>
</dbReference>
<feature type="repeat" description="WD" evidence="8">
    <location>
        <begin position="10"/>
        <end position="41"/>
    </location>
</feature>
<keyword evidence="5" id="KW-0677">Repeat</keyword>
<organism evidence="11 12">
    <name type="scientific">Brevirhabdus pacifica</name>
    <dbReference type="NCBI Taxonomy" id="1267768"/>
    <lineage>
        <taxon>Bacteria</taxon>
        <taxon>Pseudomonadati</taxon>
        <taxon>Pseudomonadota</taxon>
        <taxon>Alphaproteobacteria</taxon>
        <taxon>Rhodobacterales</taxon>
        <taxon>Paracoccaceae</taxon>
        <taxon>Brevirhabdus</taxon>
    </lineage>
</organism>
<evidence type="ECO:0000256" key="3">
    <source>
        <dbReference type="ARBA" id="ARBA00022617"/>
    </source>
</evidence>
<keyword evidence="2 8" id="KW-0853">WD repeat</keyword>
<dbReference type="SUPFAM" id="SSF50978">
    <property type="entry name" value="WD40 repeat-like"/>
    <property type="match status" value="1"/>
</dbReference>
<dbReference type="AlphaFoldDB" id="A0A1U7DME8"/>
<dbReference type="PROSITE" id="PS50082">
    <property type="entry name" value="WD_REPEATS_2"/>
    <property type="match status" value="4"/>
</dbReference>
<evidence type="ECO:0000256" key="9">
    <source>
        <dbReference type="PROSITE-ProRule" id="PRU00433"/>
    </source>
</evidence>
<feature type="domain" description="Cytochrome c" evidence="10">
    <location>
        <begin position="324"/>
        <end position="426"/>
    </location>
</feature>
<evidence type="ECO:0000256" key="2">
    <source>
        <dbReference type="ARBA" id="ARBA00022574"/>
    </source>
</evidence>
<dbReference type="Pfam" id="PF00034">
    <property type="entry name" value="Cytochrom_C"/>
    <property type="match status" value="1"/>
</dbReference>
<feature type="repeat" description="WD" evidence="8">
    <location>
        <begin position="93"/>
        <end position="134"/>
    </location>
</feature>
<evidence type="ECO:0000256" key="5">
    <source>
        <dbReference type="ARBA" id="ARBA00022737"/>
    </source>
</evidence>
<keyword evidence="3 9" id="KW-0349">Heme</keyword>
<dbReference type="Pfam" id="PF00400">
    <property type="entry name" value="WD40"/>
    <property type="match status" value="5"/>
</dbReference>
<dbReference type="InterPro" id="IPR019775">
    <property type="entry name" value="WD40_repeat_CS"/>
</dbReference>
<dbReference type="InterPro" id="IPR009056">
    <property type="entry name" value="Cyt_c-like_dom"/>
</dbReference>
<dbReference type="InterPro" id="IPR036322">
    <property type="entry name" value="WD40_repeat_dom_sf"/>
</dbReference>
<dbReference type="SMART" id="SM00320">
    <property type="entry name" value="WD40"/>
    <property type="match status" value="7"/>
</dbReference>
<keyword evidence="1" id="KW-0813">Transport</keyword>
<evidence type="ECO:0000256" key="8">
    <source>
        <dbReference type="PROSITE-ProRule" id="PRU00221"/>
    </source>
</evidence>
<dbReference type="PRINTS" id="PR00604">
    <property type="entry name" value="CYTCHRMECIAB"/>
</dbReference>
<dbReference type="GO" id="GO:0046872">
    <property type="term" value="F:metal ion binding"/>
    <property type="evidence" value="ECO:0007669"/>
    <property type="project" value="UniProtKB-KW"/>
</dbReference>
<keyword evidence="6" id="KW-0249">Electron transport</keyword>
<dbReference type="InterPro" id="IPR001680">
    <property type="entry name" value="WD40_rpt"/>
</dbReference>
<evidence type="ECO:0000313" key="11">
    <source>
        <dbReference type="EMBL" id="APX91152.1"/>
    </source>
</evidence>
<dbReference type="Gene3D" id="1.10.760.10">
    <property type="entry name" value="Cytochrome c-like domain"/>
    <property type="match status" value="1"/>
</dbReference>
<evidence type="ECO:0000259" key="10">
    <source>
        <dbReference type="PROSITE" id="PS51007"/>
    </source>
</evidence>
<dbReference type="Gene3D" id="2.130.10.10">
    <property type="entry name" value="YVTN repeat-like/Quinoprotein amine dehydrogenase"/>
    <property type="match status" value="2"/>
</dbReference>
<keyword evidence="4 9" id="KW-0479">Metal-binding</keyword>
<dbReference type="PANTHER" id="PTHR19879:SF9">
    <property type="entry name" value="TRANSCRIPTION INITIATION FACTOR TFIID SUBUNIT 5"/>
    <property type="match status" value="1"/>
</dbReference>
<dbReference type="STRING" id="1267768.BV394_12785"/>
<dbReference type="InterPro" id="IPR002327">
    <property type="entry name" value="Cyt_c_1A/1B"/>
</dbReference>
<feature type="repeat" description="WD" evidence="8">
    <location>
        <begin position="49"/>
        <end position="82"/>
    </location>
</feature>
<dbReference type="PANTHER" id="PTHR19879">
    <property type="entry name" value="TRANSCRIPTION INITIATION FACTOR TFIID"/>
    <property type="match status" value="1"/>
</dbReference>
<dbReference type="Proteomes" id="UP000187266">
    <property type="component" value="Chromosome"/>
</dbReference>
<keyword evidence="12" id="KW-1185">Reference proteome</keyword>
<dbReference type="EMBL" id="CP019124">
    <property type="protein sequence ID" value="APX91152.1"/>
    <property type="molecule type" value="Genomic_DNA"/>
</dbReference>
<dbReference type="PROSITE" id="PS51007">
    <property type="entry name" value="CYTC"/>
    <property type="match status" value="1"/>
</dbReference>
<reference evidence="11 12" key="1">
    <citation type="submission" date="2017-01" db="EMBL/GenBank/DDBJ databases">
        <title>Genomic analysis of Xuhuaishuia manganoxidans DY6-4.</title>
        <authorList>
            <person name="Wang X."/>
        </authorList>
    </citation>
    <scope>NUCLEOTIDE SEQUENCE [LARGE SCALE GENOMIC DNA]</scope>
    <source>
        <strain evidence="11 12">DY6-4</strain>
    </source>
</reference>
<dbReference type="PROSITE" id="PS00678">
    <property type="entry name" value="WD_REPEATS_1"/>
    <property type="match status" value="2"/>
</dbReference>
<dbReference type="PROSITE" id="PS50294">
    <property type="entry name" value="WD_REPEATS_REGION"/>
    <property type="match status" value="2"/>
</dbReference>
<name>A0A1U7DME8_9RHOB</name>
<proteinExistence type="predicted"/>
<evidence type="ECO:0000313" key="12">
    <source>
        <dbReference type="Proteomes" id="UP000187266"/>
    </source>
</evidence>
<evidence type="ECO:0000256" key="6">
    <source>
        <dbReference type="ARBA" id="ARBA00022982"/>
    </source>
</evidence>
<dbReference type="InterPro" id="IPR036909">
    <property type="entry name" value="Cyt_c-like_dom_sf"/>
</dbReference>
<protein>
    <submittedName>
        <fullName evidence="11">Cytochrome C</fullName>
    </submittedName>
</protein>
<accession>A0A1U7DME8</accession>
<dbReference type="GO" id="GO:0020037">
    <property type="term" value="F:heme binding"/>
    <property type="evidence" value="ECO:0007669"/>
    <property type="project" value="InterPro"/>
</dbReference>
<evidence type="ECO:0000256" key="1">
    <source>
        <dbReference type="ARBA" id="ARBA00022448"/>
    </source>
</evidence>
<sequence>MAGAAEFFTLKGHGGPVKGLAEATDGSAILTASFDYSVGLWHDGQPRWLEKHRAAVNAVEFAGPGRAISGGDDFDVILWDLDAPADDDPGKVLGRHAGKVIALDVSADATMAASASWDGTVGLWPLPAPGETASGATRAGRLLKGHDAGVNDVLFSADGSRLYSASADGTILVWDVAAGEPLRQLVRHGFGVNTMVLNEAEGWLAYGAVDGVTRIVDATTGDEIADFTLERRPILAMAGDPGFTTLAVGDGEGFIMLIDTASWTITRDFRATLKGPVWALAFSADGSSIHAGGLDDAAYSWPVGALDEPTQMVRDARSFLRPPEEMSNGERQFQRKCSICHSLTPGSARRAGPSLAGLFGRRAGSVADYSYSPILTGSDIVWNDDTIDRLFDIGPDHYIPGSKMPMQRITGAGDRADLIAFLRHATGAGSISQFKQEDTK</sequence>
<gene>
    <name evidence="11" type="ORF">BV394_12785</name>
</gene>
<keyword evidence="7 9" id="KW-0408">Iron</keyword>
<dbReference type="InterPro" id="IPR015943">
    <property type="entry name" value="WD40/YVTN_repeat-like_dom_sf"/>
</dbReference>
<dbReference type="GO" id="GO:0009055">
    <property type="term" value="F:electron transfer activity"/>
    <property type="evidence" value="ECO:0007669"/>
    <property type="project" value="InterPro"/>
</dbReference>
<evidence type="ECO:0000256" key="4">
    <source>
        <dbReference type="ARBA" id="ARBA00022723"/>
    </source>
</evidence>